<dbReference type="InterPro" id="IPR000048">
    <property type="entry name" value="IQ_motif_EF-hand-BS"/>
</dbReference>
<feature type="non-terminal residue" evidence="1">
    <location>
        <position position="1"/>
    </location>
</feature>
<dbReference type="Pfam" id="PF00612">
    <property type="entry name" value="IQ"/>
    <property type="match status" value="1"/>
</dbReference>
<reference evidence="2" key="1">
    <citation type="journal article" date="2013" name="Nat. Genet.">
        <title>The duck genome and transcriptome provide insight into an avian influenza virus reservoir species.</title>
        <authorList>
            <person name="Huang Y."/>
            <person name="Li Y."/>
            <person name="Burt D.W."/>
            <person name="Chen H."/>
            <person name="Zhang Y."/>
            <person name="Qian W."/>
            <person name="Kim H."/>
            <person name="Gan S."/>
            <person name="Zhao Y."/>
            <person name="Li J."/>
            <person name="Yi K."/>
            <person name="Feng H."/>
            <person name="Zhu P."/>
            <person name="Li B."/>
            <person name="Liu Q."/>
            <person name="Fairley S."/>
            <person name="Magor K.E."/>
            <person name="Du Z."/>
            <person name="Hu X."/>
            <person name="Goodman L."/>
            <person name="Tafer H."/>
            <person name="Vignal A."/>
            <person name="Lee T."/>
            <person name="Kim K.W."/>
            <person name="Sheng Z."/>
            <person name="An Y."/>
            <person name="Searle S."/>
            <person name="Herrero J."/>
            <person name="Groenen M.A."/>
            <person name="Crooijmans R.P."/>
            <person name="Faraut T."/>
            <person name="Cai Q."/>
            <person name="Webster R.G."/>
            <person name="Aldridge J.R."/>
            <person name="Warren W.C."/>
            <person name="Bartschat S."/>
            <person name="Kehr S."/>
            <person name="Marz M."/>
            <person name="Stadler P.F."/>
            <person name="Smith J."/>
            <person name="Kraus R.H."/>
            <person name="Zhao Y."/>
            <person name="Ren L."/>
            <person name="Fei J."/>
            <person name="Morisson M."/>
            <person name="Kaiser P."/>
            <person name="Griffin D.K."/>
            <person name="Rao M."/>
            <person name="Pitel F."/>
            <person name="Wang J."/>
            <person name="Li N."/>
        </authorList>
    </citation>
    <scope>NUCLEOTIDE SEQUENCE [LARGE SCALE GENOMIC DNA]</scope>
</reference>
<sequence length="313" mass="36979">YNKIWTDAQKDLDIQLQMEREQFLQPEKDRVKVFKMLASSYIKYMRIFRNLEEAHDGLVHQQKRAAIRQVLDGVIGRILEMKKEMVALENSEFHYIDNILEDLKLLPEDIEIPIPRYFIKENLEVLQQREKMLDEILCEAGLQTQAINKTLCFVISFLSVPLKIPVKAMTFEEAVKMIQVAERARQGRRRAVFMKQMYLEEKRKRQTKLQVQTGPNPDDAATRIQKVWRGYIQRKKTEKMREEEMIFLGMSLPPHLKAMSSSQLHAKQINAQQGEVHERNEEVFIKDKLRETEGLDIKETLEDQIGQCFIECR</sequence>
<dbReference type="Proteomes" id="UP000296049">
    <property type="component" value="Unassembled WGS sequence"/>
</dbReference>
<accession>R0KZS3</accession>
<dbReference type="PANTHER" id="PTHR14690:SF0">
    <property type="entry name" value="IQ MOTIF CONTAINING WITH AAA DOMAIN 1"/>
    <property type="match status" value="1"/>
</dbReference>
<dbReference type="AlphaFoldDB" id="R0KZS3"/>
<dbReference type="InterPro" id="IPR052267">
    <property type="entry name" value="N-DRC_Component"/>
</dbReference>
<organism evidence="1 2">
    <name type="scientific">Anas platyrhynchos</name>
    <name type="common">Mallard</name>
    <name type="synonym">Anas boschas</name>
    <dbReference type="NCBI Taxonomy" id="8839"/>
    <lineage>
        <taxon>Eukaryota</taxon>
        <taxon>Metazoa</taxon>
        <taxon>Chordata</taxon>
        <taxon>Craniata</taxon>
        <taxon>Vertebrata</taxon>
        <taxon>Euteleostomi</taxon>
        <taxon>Archelosauria</taxon>
        <taxon>Archosauria</taxon>
        <taxon>Dinosauria</taxon>
        <taxon>Saurischia</taxon>
        <taxon>Theropoda</taxon>
        <taxon>Coelurosauria</taxon>
        <taxon>Aves</taxon>
        <taxon>Neognathae</taxon>
        <taxon>Galloanserae</taxon>
        <taxon>Anseriformes</taxon>
        <taxon>Anatidae</taxon>
        <taxon>Anatinae</taxon>
        <taxon>Anas</taxon>
    </lineage>
</organism>
<name>R0KZS3_ANAPL</name>
<gene>
    <name evidence="1" type="ORF">Anapl_17929</name>
</gene>
<keyword evidence="2" id="KW-1185">Reference proteome</keyword>
<evidence type="ECO:0000313" key="1">
    <source>
        <dbReference type="EMBL" id="EOA93502.1"/>
    </source>
</evidence>
<dbReference type="Gene3D" id="1.20.5.190">
    <property type="match status" value="1"/>
</dbReference>
<dbReference type="PANTHER" id="PTHR14690">
    <property type="entry name" value="IQ MOTIF CONTAINING WITH AAA DOMAIN 1"/>
    <property type="match status" value="1"/>
</dbReference>
<dbReference type="EMBL" id="KB746133">
    <property type="protein sequence ID" value="EOA93502.1"/>
    <property type="molecule type" value="Genomic_DNA"/>
</dbReference>
<proteinExistence type="predicted"/>
<evidence type="ECO:0000313" key="2">
    <source>
        <dbReference type="Proteomes" id="UP000296049"/>
    </source>
</evidence>
<feature type="non-terminal residue" evidence="1">
    <location>
        <position position="313"/>
    </location>
</feature>
<protein>
    <submittedName>
        <fullName evidence="1">IQ and AAA domain-containing protein</fullName>
    </submittedName>
</protein>
<dbReference type="PROSITE" id="PS50096">
    <property type="entry name" value="IQ"/>
    <property type="match status" value="1"/>
</dbReference>
<dbReference type="CDD" id="cd23767">
    <property type="entry name" value="IQCD"/>
    <property type="match status" value="1"/>
</dbReference>